<protein>
    <submittedName>
        <fullName evidence="2">Uncharacterized protein</fullName>
    </submittedName>
</protein>
<gene>
    <name evidence="2" type="ORF">FPAR1323_LOCUS7687</name>
</gene>
<proteinExistence type="inferred from homology"/>
<sequence length="281" mass="30499">MDELKPDVRLGFRNLCIALFEGGPFVDDLALGKSAKTFVLALEQMGVLSKGADKLAVEKFGRFCIRTFKDVQLGKPAANIKQQIGPDLQALTEANVFRFPSTFTFIFRAFASIDGIGKGLDKDFDIGQLSQPFVEELTEQARYGDVIEGSVNPTQKAFSQFGSLTGLNPDDINTAVSSPRKIAYLEETVRAMEQGSLKIRVRSLENEKALERMAITQGQTTSLLLASVFLNLGLTVSAAIPTVACYVAATAFGGQALSGVAKLKVFDKRSSQFENSDFSET</sequence>
<dbReference type="EMBL" id="HBGT01014342">
    <property type="protein sequence ID" value="CAD9412056.1"/>
    <property type="molecule type" value="Transcribed_RNA"/>
</dbReference>
<organism evidence="2">
    <name type="scientific">Florenciella parvula</name>
    <dbReference type="NCBI Taxonomy" id="236787"/>
    <lineage>
        <taxon>Eukaryota</taxon>
        <taxon>Sar</taxon>
        <taxon>Stramenopiles</taxon>
        <taxon>Ochrophyta</taxon>
        <taxon>Dictyochophyceae</taxon>
        <taxon>Florenciellales</taxon>
        <taxon>Florenciella</taxon>
    </lineage>
</organism>
<dbReference type="PANTHER" id="PTHR10566">
    <property type="entry name" value="CHAPERONE-ACTIVITY OF BC1 COMPLEX CABC1 -RELATED"/>
    <property type="match status" value="1"/>
</dbReference>
<dbReference type="InterPro" id="IPR050154">
    <property type="entry name" value="UbiB_kinase"/>
</dbReference>
<accession>A0A7S2FSF1</accession>
<name>A0A7S2FSF1_9STRA</name>
<evidence type="ECO:0000313" key="2">
    <source>
        <dbReference type="EMBL" id="CAD9412056.1"/>
    </source>
</evidence>
<comment type="similarity">
    <text evidence="1">Belongs to the protein kinase superfamily. ADCK protein kinase family.</text>
</comment>
<evidence type="ECO:0000256" key="1">
    <source>
        <dbReference type="ARBA" id="ARBA00009670"/>
    </source>
</evidence>
<reference evidence="2" key="1">
    <citation type="submission" date="2021-01" db="EMBL/GenBank/DDBJ databases">
        <authorList>
            <person name="Corre E."/>
            <person name="Pelletier E."/>
            <person name="Niang G."/>
            <person name="Scheremetjew M."/>
            <person name="Finn R."/>
            <person name="Kale V."/>
            <person name="Holt S."/>
            <person name="Cochrane G."/>
            <person name="Meng A."/>
            <person name="Brown T."/>
            <person name="Cohen L."/>
        </authorList>
    </citation>
    <scope>NUCLEOTIDE SEQUENCE</scope>
    <source>
        <strain evidence="2">RCC1693</strain>
    </source>
</reference>
<dbReference type="AlphaFoldDB" id="A0A7S2FSF1"/>
<dbReference type="PANTHER" id="PTHR10566:SF113">
    <property type="entry name" value="PROTEIN ACTIVITY OF BC1 COMPLEX KINASE 7, CHLOROPLASTIC"/>
    <property type="match status" value="1"/>
</dbReference>